<proteinExistence type="predicted"/>
<sequence length="145" mass="16393">MKKSGNSKKAVVLVLAAAVLLAAVVWYGYGRDHGKDAMQENKMAYRQITPQQAKEKMETESDIIVLDVRTQKEYETGHIKNAVCLPNEEIISDPEMLPDKDRQILVYCRSGNRSKQAAKKLAQLGYTNVFEFGGIIDWPYDKLVE</sequence>
<reference evidence="2 3" key="1">
    <citation type="journal article" date="2014" name="Genome Announc.">
        <title>Draft genome sequences of the altered schaedler flora, a defined bacterial community from gnotobiotic mice.</title>
        <authorList>
            <person name="Wannemuehler M.J."/>
            <person name="Overstreet A.M."/>
            <person name="Ward D.V."/>
            <person name="Phillips G.J."/>
        </authorList>
    </citation>
    <scope>NUCLEOTIDE SEQUENCE [LARGE SCALE GENOMIC DNA]</scope>
    <source>
        <strain evidence="2 3">ASF492</strain>
    </source>
</reference>
<dbReference type="SMART" id="SM00450">
    <property type="entry name" value="RHOD"/>
    <property type="match status" value="1"/>
</dbReference>
<dbReference type="PATRIC" id="fig|1235802.3.peg.70"/>
<dbReference type="eggNOG" id="COG0607">
    <property type="taxonomic scope" value="Bacteria"/>
</dbReference>
<dbReference type="Gene3D" id="3.40.250.10">
    <property type="entry name" value="Rhodanese-like domain"/>
    <property type="match status" value="1"/>
</dbReference>
<dbReference type="InterPro" id="IPR001763">
    <property type="entry name" value="Rhodanese-like_dom"/>
</dbReference>
<keyword evidence="3" id="KW-1185">Reference proteome</keyword>
<dbReference type="InterPro" id="IPR050229">
    <property type="entry name" value="GlpE_sulfurtransferase"/>
</dbReference>
<dbReference type="AlphaFoldDB" id="N2BH91"/>
<dbReference type="PANTHER" id="PTHR43031">
    <property type="entry name" value="FAD-DEPENDENT OXIDOREDUCTASE"/>
    <property type="match status" value="1"/>
</dbReference>
<organism evidence="2 3">
    <name type="scientific">Eubacterium plexicaudatum ASF492</name>
    <dbReference type="NCBI Taxonomy" id="1235802"/>
    <lineage>
        <taxon>Bacteria</taxon>
        <taxon>Bacillati</taxon>
        <taxon>Bacillota</taxon>
        <taxon>Clostridia</taxon>
        <taxon>Eubacteriales</taxon>
        <taxon>Eubacteriaceae</taxon>
        <taxon>Eubacterium</taxon>
    </lineage>
</organism>
<evidence type="ECO:0000259" key="1">
    <source>
        <dbReference type="PROSITE" id="PS50206"/>
    </source>
</evidence>
<dbReference type="OrthoDB" id="9800872at2"/>
<dbReference type="SUPFAM" id="SSF52821">
    <property type="entry name" value="Rhodanese/Cell cycle control phosphatase"/>
    <property type="match status" value="1"/>
</dbReference>
<dbReference type="HOGENOM" id="CLU_089574_1_0_9"/>
<dbReference type="PROSITE" id="PS50206">
    <property type="entry name" value="RHODANESE_3"/>
    <property type="match status" value="1"/>
</dbReference>
<name>N2BH91_9FIRM</name>
<evidence type="ECO:0000313" key="3">
    <source>
        <dbReference type="Proteomes" id="UP000012589"/>
    </source>
</evidence>
<feature type="domain" description="Rhodanese" evidence="1">
    <location>
        <begin position="59"/>
        <end position="144"/>
    </location>
</feature>
<evidence type="ECO:0000313" key="2">
    <source>
        <dbReference type="EMBL" id="EMZ39556.1"/>
    </source>
</evidence>
<comment type="caution">
    <text evidence="2">The sequence shown here is derived from an EMBL/GenBank/DDBJ whole genome shotgun (WGS) entry which is preliminary data.</text>
</comment>
<protein>
    <recommendedName>
        <fullName evidence="1">Rhodanese domain-containing protein</fullName>
    </recommendedName>
</protein>
<dbReference type="PANTHER" id="PTHR43031:SF1">
    <property type="entry name" value="PYRIDINE NUCLEOTIDE-DISULPHIDE OXIDOREDUCTASE"/>
    <property type="match status" value="1"/>
</dbReference>
<gene>
    <name evidence="2" type="ORF">C823_00068</name>
</gene>
<dbReference type="EMBL" id="AQFT01000002">
    <property type="protein sequence ID" value="EMZ39556.1"/>
    <property type="molecule type" value="Genomic_DNA"/>
</dbReference>
<dbReference type="Proteomes" id="UP000012589">
    <property type="component" value="Unassembled WGS sequence"/>
</dbReference>
<dbReference type="Pfam" id="PF00581">
    <property type="entry name" value="Rhodanese"/>
    <property type="match status" value="1"/>
</dbReference>
<dbReference type="STRING" id="1235802.C823_00068"/>
<accession>N2BH91</accession>
<dbReference type="InterPro" id="IPR036873">
    <property type="entry name" value="Rhodanese-like_dom_sf"/>
</dbReference>
<dbReference type="CDD" id="cd00158">
    <property type="entry name" value="RHOD"/>
    <property type="match status" value="1"/>
</dbReference>